<dbReference type="GO" id="GO:0005886">
    <property type="term" value="C:plasma membrane"/>
    <property type="evidence" value="ECO:0007669"/>
    <property type="project" value="UniProtKB-SubCell"/>
</dbReference>
<feature type="transmembrane region" description="Helical" evidence="10">
    <location>
        <begin position="579"/>
        <end position="596"/>
    </location>
</feature>
<feature type="transmembrane region" description="Helical" evidence="10">
    <location>
        <begin position="246"/>
        <end position="263"/>
    </location>
</feature>
<sequence length="761" mass="80514">MNTFVTFTILGLVLGSVYAIAASGLVLTYNTSGIFNFAHGAQAMLGAFLYWQLTAGWGLPVPLALLVVLFLAGPLMGLALYVVIMRGLRDTAEVTKIVVTVSIMLGMLFLSQWFWHPEKPRSLGMFFGDDTGIRVLGAFVRVHEILCVLAAVGIAVGLRMLFQRTRTGATMRGVVDDPDLLRLNGHNPERIAAFSWALGSTLAVLAGVLITPISGGSLEANMLTLLVIDAFAAAMFGRISSIPRTFVGALVLGLAGAYLIGYAPSSWAWTSNLRVSLPMVALFVVLIVLPQDRLRGAAMRTRERYHVPSVRKAVVWAVALVAIVYLIRLLMVESAITTFTLGMTFAIVALSLTLLTGYAGEMNLAPLSFGAIATIVVFHFGITGTGLDQRLTVWGVLLAVVVTALVGGLVALPALRLRGLYLALATMAFGVFVSNMVLRDTTEHELFGVEFSIFTGGSLVIPPLRIGPLDLQDETTFLMTATVLFALLGVGVVALRNRGYGRRLAAMKDSPAASAMLGQNLITLKLSVFMLSAAIAGLGGVLMSSATGAVAGENFNIIVSLTLLMLTVVAGIGYVSGALFGGVMAGVGFAVIMVSFNNLAKTQPELEGLYLLLGNIAAVSPALIGIGVGHNPSGSVHQMVEGYRRLLSARPVLYGGGAAIALLYVLALTGVLGNWWFAALTITIVFLLPVVGEWLMPGAVLGADEMERRRTTPPELVGLDEPYTAEGRYRLDRELGLPAARPTPAAPESSASVAKELSAHV</sequence>
<evidence type="ECO:0000313" key="12">
    <source>
        <dbReference type="Proteomes" id="UP000042997"/>
    </source>
</evidence>
<keyword evidence="3" id="KW-1003">Cell membrane</keyword>
<evidence type="ECO:0000256" key="7">
    <source>
        <dbReference type="ARBA" id="ARBA00023136"/>
    </source>
</evidence>
<feature type="transmembrane region" description="Helical" evidence="10">
    <location>
        <begin position="477"/>
        <end position="495"/>
    </location>
</feature>
<evidence type="ECO:0000256" key="5">
    <source>
        <dbReference type="ARBA" id="ARBA00022970"/>
    </source>
</evidence>
<evidence type="ECO:0000256" key="10">
    <source>
        <dbReference type="SAM" id="Phobius"/>
    </source>
</evidence>
<dbReference type="Proteomes" id="UP000042997">
    <property type="component" value="Unassembled WGS sequence"/>
</dbReference>
<feature type="transmembrane region" description="Helical" evidence="10">
    <location>
        <begin position="220"/>
        <end position="239"/>
    </location>
</feature>
<dbReference type="OrthoDB" id="9807115at2"/>
<evidence type="ECO:0000256" key="8">
    <source>
        <dbReference type="ARBA" id="ARBA00037998"/>
    </source>
</evidence>
<evidence type="ECO:0000256" key="1">
    <source>
        <dbReference type="ARBA" id="ARBA00004651"/>
    </source>
</evidence>
<dbReference type="InterPro" id="IPR043428">
    <property type="entry name" value="LivM-like"/>
</dbReference>
<organism evidence="11 12">
    <name type="scientific">Rhodococcus ruber</name>
    <dbReference type="NCBI Taxonomy" id="1830"/>
    <lineage>
        <taxon>Bacteria</taxon>
        <taxon>Bacillati</taxon>
        <taxon>Actinomycetota</taxon>
        <taxon>Actinomycetes</taxon>
        <taxon>Mycobacteriales</taxon>
        <taxon>Nocardiaceae</taxon>
        <taxon>Rhodococcus</taxon>
    </lineage>
</organism>
<comment type="similarity">
    <text evidence="8">Belongs to the binding-protein-dependent transport system permease family. LivHM subfamily.</text>
</comment>
<dbReference type="Pfam" id="PF02653">
    <property type="entry name" value="BPD_transp_2"/>
    <property type="match status" value="2"/>
</dbReference>
<feature type="transmembrane region" description="Helical" evidence="10">
    <location>
        <begin position="419"/>
        <end position="438"/>
    </location>
</feature>
<evidence type="ECO:0000256" key="4">
    <source>
        <dbReference type="ARBA" id="ARBA00022692"/>
    </source>
</evidence>
<keyword evidence="4 10" id="KW-0812">Transmembrane</keyword>
<proteinExistence type="inferred from homology"/>
<feature type="transmembrane region" description="Helical" evidence="10">
    <location>
        <begin position="675"/>
        <end position="701"/>
    </location>
</feature>
<keyword evidence="6 10" id="KW-1133">Transmembrane helix</keyword>
<gene>
    <name evidence="11" type="ORF">RHRU231_450001</name>
</gene>
<dbReference type="PANTHER" id="PTHR11795:SF449">
    <property type="entry name" value="BRANCHED-CHAIN AMINO ACID TRANSPORT PERMEASE PROTEIN LIVH-RELATED"/>
    <property type="match status" value="1"/>
</dbReference>
<comment type="subcellular location">
    <subcellularLocation>
        <location evidence="1">Cell membrane</location>
        <topology evidence="1">Multi-pass membrane protein</topology>
    </subcellularLocation>
</comment>
<feature type="transmembrane region" description="Helical" evidence="10">
    <location>
        <begin position="6"/>
        <end position="27"/>
    </location>
</feature>
<reference evidence="11 12" key="1">
    <citation type="journal article" date="2014" name="Genome Announc.">
        <title>Draft Genome Sequence of Propane- and Butane-Oxidizing Actinobacterium Rhodococcus ruber IEGM 231.</title>
        <authorList>
            <person name="Ivshina I.B."/>
            <person name="Kuyukina M.S."/>
            <person name="Krivoruchko A.V."/>
            <person name="Barbe V."/>
            <person name="Fischer C."/>
        </authorList>
    </citation>
    <scope>NUCLEOTIDE SEQUENCE [LARGE SCALE GENOMIC DNA]</scope>
</reference>
<feature type="transmembrane region" description="Helical" evidence="10">
    <location>
        <begin position="336"/>
        <end position="355"/>
    </location>
</feature>
<feature type="transmembrane region" description="Helical" evidence="10">
    <location>
        <begin position="191"/>
        <end position="214"/>
    </location>
</feature>
<feature type="transmembrane region" description="Helical" evidence="10">
    <location>
        <begin position="34"/>
        <end position="51"/>
    </location>
</feature>
<keyword evidence="5" id="KW-0029">Amino-acid transport</keyword>
<feature type="transmembrane region" description="Helical" evidence="10">
    <location>
        <begin position="367"/>
        <end position="387"/>
    </location>
</feature>
<feature type="region of interest" description="Disordered" evidence="9">
    <location>
        <begin position="738"/>
        <end position="761"/>
    </location>
</feature>
<dbReference type="AlphaFoldDB" id="A0A098BJB9"/>
<protein>
    <submittedName>
        <fullName evidence="11">Putative branched-chain amino acid ABC transporter integral membrane subunit</fullName>
    </submittedName>
</protein>
<feature type="transmembrane region" description="Helical" evidence="10">
    <location>
        <begin position="393"/>
        <end position="412"/>
    </location>
</feature>
<feature type="transmembrane region" description="Helical" evidence="10">
    <location>
        <begin position="97"/>
        <end position="115"/>
    </location>
</feature>
<keyword evidence="2" id="KW-0813">Transport</keyword>
<feature type="transmembrane region" description="Helical" evidence="10">
    <location>
        <begin position="651"/>
        <end position="669"/>
    </location>
</feature>
<dbReference type="GeneID" id="66837082"/>
<dbReference type="eggNOG" id="COG0559">
    <property type="taxonomic scope" value="Bacteria"/>
</dbReference>
<feature type="transmembrane region" description="Helical" evidence="10">
    <location>
        <begin position="275"/>
        <end position="292"/>
    </location>
</feature>
<feature type="transmembrane region" description="Helical" evidence="10">
    <location>
        <begin position="135"/>
        <end position="162"/>
    </location>
</feature>
<name>A0A098BJB9_9NOCA</name>
<dbReference type="InterPro" id="IPR052157">
    <property type="entry name" value="BCAA_transport_permease"/>
</dbReference>
<evidence type="ECO:0000256" key="3">
    <source>
        <dbReference type="ARBA" id="ARBA00022475"/>
    </source>
</evidence>
<dbReference type="GO" id="GO:0015658">
    <property type="term" value="F:branched-chain amino acid transmembrane transporter activity"/>
    <property type="evidence" value="ECO:0007669"/>
    <property type="project" value="InterPro"/>
</dbReference>
<feature type="transmembrane region" description="Helical" evidence="10">
    <location>
        <begin position="608"/>
        <end position="630"/>
    </location>
</feature>
<dbReference type="RefSeq" id="WP_040271949.1">
    <property type="nucleotide sequence ID" value="NZ_CP044211.1"/>
</dbReference>
<dbReference type="EMBL" id="CCSD01000056">
    <property type="protein sequence ID" value="CDZ88834.1"/>
    <property type="molecule type" value="Genomic_DNA"/>
</dbReference>
<evidence type="ECO:0000256" key="6">
    <source>
        <dbReference type="ARBA" id="ARBA00022989"/>
    </source>
</evidence>
<feature type="transmembrane region" description="Helical" evidence="10">
    <location>
        <begin position="63"/>
        <end position="85"/>
    </location>
</feature>
<feature type="transmembrane region" description="Helical" evidence="10">
    <location>
        <begin position="313"/>
        <end position="330"/>
    </location>
</feature>
<feature type="transmembrane region" description="Helical" evidence="10">
    <location>
        <begin position="526"/>
        <end position="549"/>
    </location>
</feature>
<dbReference type="CDD" id="cd06581">
    <property type="entry name" value="TM_PBP1_LivM_like"/>
    <property type="match status" value="1"/>
</dbReference>
<dbReference type="CDD" id="cd06582">
    <property type="entry name" value="TM_PBP1_LivH_like"/>
    <property type="match status" value="1"/>
</dbReference>
<dbReference type="GO" id="GO:0006865">
    <property type="term" value="P:amino acid transport"/>
    <property type="evidence" value="ECO:0007669"/>
    <property type="project" value="UniProtKB-KW"/>
</dbReference>
<accession>A0A098BJB9</accession>
<dbReference type="InterPro" id="IPR001851">
    <property type="entry name" value="ABC_transp_permease"/>
</dbReference>
<keyword evidence="7 10" id="KW-0472">Membrane</keyword>
<dbReference type="eggNOG" id="COG4177">
    <property type="taxonomic scope" value="Bacteria"/>
</dbReference>
<evidence type="ECO:0000313" key="11">
    <source>
        <dbReference type="EMBL" id="CDZ88834.1"/>
    </source>
</evidence>
<evidence type="ECO:0000256" key="2">
    <source>
        <dbReference type="ARBA" id="ARBA00022448"/>
    </source>
</evidence>
<evidence type="ECO:0000256" key="9">
    <source>
        <dbReference type="SAM" id="MobiDB-lite"/>
    </source>
</evidence>
<feature type="transmembrane region" description="Helical" evidence="10">
    <location>
        <begin position="555"/>
        <end position="572"/>
    </location>
</feature>
<dbReference type="PANTHER" id="PTHR11795">
    <property type="entry name" value="BRANCHED-CHAIN AMINO ACID TRANSPORT SYSTEM PERMEASE PROTEIN LIVH"/>
    <property type="match status" value="1"/>
</dbReference>